<gene>
    <name evidence="11" type="ORF">SAMN02982989_3796</name>
</gene>
<dbReference type="GO" id="GO:0016798">
    <property type="term" value="F:hydrolase activity, acting on glycosyl bonds"/>
    <property type="evidence" value="ECO:0007669"/>
    <property type="project" value="UniProtKB-KW"/>
</dbReference>
<dbReference type="PANTHER" id="PTHR47203:SF1">
    <property type="entry name" value="HYPOTHETICAL BASE EXCISION DNA REPAIR PROTEIN (EUROFUNG)"/>
    <property type="match status" value="1"/>
</dbReference>
<dbReference type="SMART" id="SM00478">
    <property type="entry name" value="ENDO3c"/>
    <property type="match status" value="1"/>
</dbReference>
<dbReference type="InterPro" id="IPR004035">
    <property type="entry name" value="Endouclease-III_FeS-bd_BS"/>
</dbReference>
<protein>
    <submittedName>
        <fullName evidence="11">Endonuclease-3</fullName>
    </submittedName>
</protein>
<evidence type="ECO:0000256" key="5">
    <source>
        <dbReference type="ARBA" id="ARBA00022801"/>
    </source>
</evidence>
<dbReference type="EMBL" id="FXAF01000011">
    <property type="protein sequence ID" value="SMF69382.1"/>
    <property type="molecule type" value="Genomic_DNA"/>
</dbReference>
<evidence type="ECO:0000256" key="3">
    <source>
        <dbReference type="ARBA" id="ARBA00022723"/>
    </source>
</evidence>
<dbReference type="GO" id="GO:0046872">
    <property type="term" value="F:metal ion binding"/>
    <property type="evidence" value="ECO:0007669"/>
    <property type="project" value="UniProtKB-KW"/>
</dbReference>
<comment type="similarity">
    <text evidence="2">Belongs to the Nth/MutY family.</text>
</comment>
<evidence type="ECO:0000259" key="10">
    <source>
        <dbReference type="SMART" id="SM00478"/>
    </source>
</evidence>
<name>A0A1X7GGH1_9HYPH</name>
<keyword evidence="11" id="KW-0540">Nuclease</keyword>
<dbReference type="CDD" id="cd00056">
    <property type="entry name" value="ENDO3c"/>
    <property type="match status" value="1"/>
</dbReference>
<reference evidence="12" key="1">
    <citation type="submission" date="2017-04" db="EMBL/GenBank/DDBJ databases">
        <authorList>
            <person name="Varghese N."/>
            <person name="Submissions S."/>
        </authorList>
    </citation>
    <scope>NUCLEOTIDE SEQUENCE [LARGE SCALE GENOMIC DNA]</scope>
    <source>
        <strain evidence="12">B4P</strain>
    </source>
</reference>
<evidence type="ECO:0000256" key="1">
    <source>
        <dbReference type="ARBA" id="ARBA00001966"/>
    </source>
</evidence>
<evidence type="ECO:0000256" key="9">
    <source>
        <dbReference type="ARBA" id="ARBA00023295"/>
    </source>
</evidence>
<keyword evidence="7" id="KW-0411">Iron-sulfur</keyword>
<dbReference type="GO" id="GO:0006284">
    <property type="term" value="P:base-excision repair"/>
    <property type="evidence" value="ECO:0007669"/>
    <property type="project" value="InterPro"/>
</dbReference>
<dbReference type="InterPro" id="IPR011257">
    <property type="entry name" value="DNA_glycosylase"/>
</dbReference>
<organism evidence="11 12">
    <name type="scientific">Xaviernesmea oryzae</name>
    <dbReference type="NCBI Taxonomy" id="464029"/>
    <lineage>
        <taxon>Bacteria</taxon>
        <taxon>Pseudomonadati</taxon>
        <taxon>Pseudomonadota</taxon>
        <taxon>Alphaproteobacteria</taxon>
        <taxon>Hyphomicrobiales</taxon>
        <taxon>Rhizobiaceae</taxon>
        <taxon>Rhizobium/Agrobacterium group</taxon>
        <taxon>Xaviernesmea</taxon>
    </lineage>
</organism>
<feature type="domain" description="HhH-GPD" evidence="10">
    <location>
        <begin position="44"/>
        <end position="202"/>
    </location>
</feature>
<evidence type="ECO:0000313" key="11">
    <source>
        <dbReference type="EMBL" id="SMF69382.1"/>
    </source>
</evidence>
<keyword evidence="12" id="KW-1185">Reference proteome</keyword>
<keyword evidence="5" id="KW-0378">Hydrolase</keyword>
<accession>A0A1X7GGH1</accession>
<keyword evidence="9" id="KW-0326">Glycosidase</keyword>
<dbReference type="Proteomes" id="UP000192903">
    <property type="component" value="Unassembled WGS sequence"/>
</dbReference>
<keyword evidence="11" id="KW-0255">Endonuclease</keyword>
<keyword evidence="4" id="KW-0227">DNA damage</keyword>
<dbReference type="Gene3D" id="1.10.1670.10">
    <property type="entry name" value="Helix-hairpin-Helix base-excision DNA repair enzymes (C-terminal)"/>
    <property type="match status" value="1"/>
</dbReference>
<dbReference type="PANTHER" id="PTHR47203">
    <property type="match status" value="1"/>
</dbReference>
<evidence type="ECO:0000256" key="4">
    <source>
        <dbReference type="ARBA" id="ARBA00022763"/>
    </source>
</evidence>
<keyword evidence="6" id="KW-0408">Iron</keyword>
<dbReference type="STRING" id="464029.SAMN02982989_3796"/>
<sequence length="251" mass="27569">MQIAFDFGAPTDIALMRAGLRSAFAGYRPHNIREPIGQLIKSMISSRTKDEVSLKAYRRLVECYPRWSELAGAPVPDIERAINDVTHAKDKAFYVKETLGLIARDHPDFDLSFLKELSVPEALAWLQTLPGVGPKVAASTLNFSTLAMPAFVVDTHVLRVLARFGVVGPRADIAAAYHAVMAAVPDWTAFELSEFHVLSKRLGQLSCRFDNPLCGECPLRQHCRFAGSAAGARISRSPLPADRPLVFPGRT</sequence>
<dbReference type="OrthoDB" id="9800977at2"/>
<dbReference type="InterPro" id="IPR003265">
    <property type="entry name" value="HhH-GPD_domain"/>
</dbReference>
<dbReference type="GO" id="GO:0051536">
    <property type="term" value="F:iron-sulfur cluster binding"/>
    <property type="evidence" value="ECO:0007669"/>
    <property type="project" value="UniProtKB-KW"/>
</dbReference>
<dbReference type="GO" id="GO:0004519">
    <property type="term" value="F:endonuclease activity"/>
    <property type="evidence" value="ECO:0007669"/>
    <property type="project" value="UniProtKB-KW"/>
</dbReference>
<evidence type="ECO:0000313" key="12">
    <source>
        <dbReference type="Proteomes" id="UP000192903"/>
    </source>
</evidence>
<dbReference type="InterPro" id="IPR023170">
    <property type="entry name" value="HhH_base_excis_C"/>
</dbReference>
<dbReference type="AlphaFoldDB" id="A0A1X7GGH1"/>
<comment type="cofactor">
    <cofactor evidence="1">
        <name>[4Fe-4S] cluster</name>
        <dbReference type="ChEBI" id="CHEBI:49883"/>
    </cofactor>
</comment>
<dbReference type="Gene3D" id="1.10.340.30">
    <property type="entry name" value="Hypothetical protein, domain 2"/>
    <property type="match status" value="1"/>
</dbReference>
<keyword evidence="3" id="KW-0479">Metal-binding</keyword>
<keyword evidence="8" id="KW-0234">DNA repair</keyword>
<evidence type="ECO:0000256" key="6">
    <source>
        <dbReference type="ARBA" id="ARBA00023004"/>
    </source>
</evidence>
<evidence type="ECO:0000256" key="8">
    <source>
        <dbReference type="ARBA" id="ARBA00023204"/>
    </source>
</evidence>
<dbReference type="SUPFAM" id="SSF48150">
    <property type="entry name" value="DNA-glycosylase"/>
    <property type="match status" value="1"/>
</dbReference>
<evidence type="ECO:0000256" key="7">
    <source>
        <dbReference type="ARBA" id="ARBA00023014"/>
    </source>
</evidence>
<evidence type="ECO:0000256" key="2">
    <source>
        <dbReference type="ARBA" id="ARBA00008343"/>
    </source>
</evidence>
<proteinExistence type="inferred from homology"/>
<dbReference type="PROSITE" id="PS00764">
    <property type="entry name" value="ENDONUCLEASE_III_1"/>
    <property type="match status" value="1"/>
</dbReference>
<dbReference type="Pfam" id="PF00730">
    <property type="entry name" value="HhH-GPD"/>
    <property type="match status" value="1"/>
</dbReference>